<evidence type="ECO:0000313" key="1">
    <source>
        <dbReference type="EMBL" id="KAF1840838.1"/>
    </source>
</evidence>
<dbReference type="AlphaFoldDB" id="A0A9P4G857"/>
<gene>
    <name evidence="1" type="ORF">K460DRAFT_410239</name>
</gene>
<protein>
    <submittedName>
        <fullName evidence="1">Uncharacterized protein</fullName>
    </submittedName>
</protein>
<dbReference type="EMBL" id="ML976619">
    <property type="protein sequence ID" value="KAF1840838.1"/>
    <property type="molecule type" value="Genomic_DNA"/>
</dbReference>
<dbReference type="GeneID" id="63854599"/>
<keyword evidence="2" id="KW-1185">Reference proteome</keyword>
<accession>A0A9P4G857</accession>
<organism evidence="1 2">
    <name type="scientific">Cucurbitaria berberidis CBS 394.84</name>
    <dbReference type="NCBI Taxonomy" id="1168544"/>
    <lineage>
        <taxon>Eukaryota</taxon>
        <taxon>Fungi</taxon>
        <taxon>Dikarya</taxon>
        <taxon>Ascomycota</taxon>
        <taxon>Pezizomycotina</taxon>
        <taxon>Dothideomycetes</taxon>
        <taxon>Pleosporomycetidae</taxon>
        <taxon>Pleosporales</taxon>
        <taxon>Pleosporineae</taxon>
        <taxon>Cucurbitariaceae</taxon>
        <taxon>Cucurbitaria</taxon>
    </lineage>
</organism>
<proteinExistence type="predicted"/>
<comment type="caution">
    <text evidence="1">The sequence shown here is derived from an EMBL/GenBank/DDBJ whole genome shotgun (WGS) entry which is preliminary data.</text>
</comment>
<reference evidence="1" key="1">
    <citation type="submission" date="2020-01" db="EMBL/GenBank/DDBJ databases">
        <authorList>
            <consortium name="DOE Joint Genome Institute"/>
            <person name="Haridas S."/>
            <person name="Albert R."/>
            <person name="Binder M."/>
            <person name="Bloem J."/>
            <person name="Labutti K."/>
            <person name="Salamov A."/>
            <person name="Andreopoulos B."/>
            <person name="Baker S.E."/>
            <person name="Barry K."/>
            <person name="Bills G."/>
            <person name="Bluhm B.H."/>
            <person name="Cannon C."/>
            <person name="Castanera R."/>
            <person name="Culley D.E."/>
            <person name="Daum C."/>
            <person name="Ezra D."/>
            <person name="Gonzalez J.B."/>
            <person name="Henrissat B."/>
            <person name="Kuo A."/>
            <person name="Liang C."/>
            <person name="Lipzen A."/>
            <person name="Lutzoni F."/>
            <person name="Magnuson J."/>
            <person name="Mondo S."/>
            <person name="Nolan M."/>
            <person name="Ohm R."/>
            <person name="Pangilinan J."/>
            <person name="Park H.-J."/>
            <person name="Ramirez L."/>
            <person name="Alfaro M."/>
            <person name="Sun H."/>
            <person name="Tritt A."/>
            <person name="Yoshinaga Y."/>
            <person name="Zwiers L.-H."/>
            <person name="Turgeon B.G."/>
            <person name="Goodwin S.B."/>
            <person name="Spatafora J.W."/>
            <person name="Crous P.W."/>
            <person name="Grigoriev I.V."/>
        </authorList>
    </citation>
    <scope>NUCLEOTIDE SEQUENCE</scope>
    <source>
        <strain evidence="1">CBS 394.84</strain>
    </source>
</reference>
<dbReference type="OrthoDB" id="3833686at2759"/>
<sequence length="64" mass="7108">MPVQPDDLLLSLQSSLRNALSTFGPNSSQYRNIQLMVDEHMAKTALANLTISSHGPRQQDDQKV</sequence>
<name>A0A9P4G857_9PLEO</name>
<dbReference type="RefSeq" id="XP_040783401.1">
    <property type="nucleotide sequence ID" value="XM_040937349.1"/>
</dbReference>
<evidence type="ECO:0000313" key="2">
    <source>
        <dbReference type="Proteomes" id="UP000800039"/>
    </source>
</evidence>
<dbReference type="Proteomes" id="UP000800039">
    <property type="component" value="Unassembled WGS sequence"/>
</dbReference>